<gene>
    <name evidence="5" type="ORF">LCGC14_1665570</name>
</gene>
<dbReference type="EMBL" id="LAZR01014219">
    <property type="protein sequence ID" value="KKM18447.1"/>
    <property type="molecule type" value="Genomic_DNA"/>
</dbReference>
<sequence>MIEVTRRFDFCAGHRLLGHEGKCRHLHGHNYIAEVTVTAPELDDLGMVVDFSVLKKNVGEWIDRNWDHGFIFNQNDDEVIASLACVCAAKAFPMVSNPTAEVMASFLIDVCRGLITHPLSVTRVRLWETPKCYAEVTRGA</sequence>
<dbReference type="PANTHER" id="PTHR12589">
    <property type="entry name" value="PYRUVOYL TETRAHYDROBIOPTERIN SYNTHASE"/>
    <property type="match status" value="1"/>
</dbReference>
<protein>
    <recommendedName>
        <fullName evidence="6">6-pyruvoyl tetrahydrobiopterin synthase</fullName>
    </recommendedName>
</protein>
<dbReference type="SUPFAM" id="SSF55620">
    <property type="entry name" value="Tetrahydrobiopterin biosynthesis enzymes-like"/>
    <property type="match status" value="1"/>
</dbReference>
<dbReference type="GO" id="GO:0046872">
    <property type="term" value="F:metal ion binding"/>
    <property type="evidence" value="ECO:0007669"/>
    <property type="project" value="UniProtKB-KW"/>
</dbReference>
<dbReference type="AlphaFoldDB" id="A0A0F9HTH1"/>
<dbReference type="Pfam" id="PF01242">
    <property type="entry name" value="PTPS"/>
    <property type="match status" value="1"/>
</dbReference>
<accession>A0A0F9HTH1</accession>
<evidence type="ECO:0008006" key="6">
    <source>
        <dbReference type="Google" id="ProtNLM"/>
    </source>
</evidence>
<dbReference type="InterPro" id="IPR038418">
    <property type="entry name" value="6-PTP_synth/QueD_sf"/>
</dbReference>
<reference evidence="5" key="1">
    <citation type="journal article" date="2015" name="Nature">
        <title>Complex archaea that bridge the gap between prokaryotes and eukaryotes.</title>
        <authorList>
            <person name="Spang A."/>
            <person name="Saw J.H."/>
            <person name="Jorgensen S.L."/>
            <person name="Zaremba-Niedzwiedzka K."/>
            <person name="Martijn J."/>
            <person name="Lind A.E."/>
            <person name="van Eijk R."/>
            <person name="Schleper C."/>
            <person name="Guy L."/>
            <person name="Ettema T.J."/>
        </authorList>
    </citation>
    <scope>NUCLEOTIDE SEQUENCE</scope>
</reference>
<dbReference type="Gene3D" id="3.30.479.10">
    <property type="entry name" value="6-pyruvoyl tetrahydropterin synthase/QueD"/>
    <property type="match status" value="1"/>
</dbReference>
<evidence type="ECO:0000256" key="3">
    <source>
        <dbReference type="ARBA" id="ARBA00022833"/>
    </source>
</evidence>
<evidence type="ECO:0000313" key="5">
    <source>
        <dbReference type="EMBL" id="KKM18447.1"/>
    </source>
</evidence>
<dbReference type="PIRSF" id="PIRSF006113">
    <property type="entry name" value="PTP_synth"/>
    <property type="match status" value="1"/>
</dbReference>
<comment type="caution">
    <text evidence="5">The sequence shown here is derived from an EMBL/GenBank/DDBJ whole genome shotgun (WGS) entry which is preliminary data.</text>
</comment>
<proteinExistence type="predicted"/>
<evidence type="ECO:0000256" key="4">
    <source>
        <dbReference type="ARBA" id="ARBA00023239"/>
    </source>
</evidence>
<evidence type="ECO:0000256" key="2">
    <source>
        <dbReference type="ARBA" id="ARBA00022723"/>
    </source>
</evidence>
<dbReference type="PANTHER" id="PTHR12589:SF7">
    <property type="entry name" value="6-PYRUVOYL TETRAHYDROBIOPTERIN SYNTHASE"/>
    <property type="match status" value="1"/>
</dbReference>
<name>A0A0F9HTH1_9ZZZZ</name>
<evidence type="ECO:0000256" key="1">
    <source>
        <dbReference type="ARBA" id="ARBA00001947"/>
    </source>
</evidence>
<dbReference type="GO" id="GO:0016829">
    <property type="term" value="F:lyase activity"/>
    <property type="evidence" value="ECO:0007669"/>
    <property type="project" value="UniProtKB-KW"/>
</dbReference>
<keyword evidence="2" id="KW-0479">Metal-binding</keyword>
<dbReference type="NCBIfam" id="TIGR03367">
    <property type="entry name" value="queuosine_QueD"/>
    <property type="match status" value="1"/>
</dbReference>
<keyword evidence="3" id="KW-0862">Zinc</keyword>
<dbReference type="InterPro" id="IPR007115">
    <property type="entry name" value="6-PTP_synth/QueD"/>
</dbReference>
<organism evidence="5">
    <name type="scientific">marine sediment metagenome</name>
    <dbReference type="NCBI Taxonomy" id="412755"/>
    <lineage>
        <taxon>unclassified sequences</taxon>
        <taxon>metagenomes</taxon>
        <taxon>ecological metagenomes</taxon>
    </lineage>
</organism>
<keyword evidence="4" id="KW-0456">Lyase</keyword>
<comment type="cofactor">
    <cofactor evidence="1">
        <name>Zn(2+)</name>
        <dbReference type="ChEBI" id="CHEBI:29105"/>
    </cofactor>
</comment>